<name>A0A0E9UYF9_ANGAN</name>
<protein>
    <submittedName>
        <fullName evidence="2">Uncharacterized protein</fullName>
    </submittedName>
</protein>
<reference evidence="2" key="1">
    <citation type="submission" date="2014-11" db="EMBL/GenBank/DDBJ databases">
        <authorList>
            <person name="Amaro Gonzalez C."/>
        </authorList>
    </citation>
    <scope>NUCLEOTIDE SEQUENCE</scope>
</reference>
<accession>A0A0E9UYF9</accession>
<evidence type="ECO:0000256" key="1">
    <source>
        <dbReference type="SAM" id="Phobius"/>
    </source>
</evidence>
<sequence length="24" mass="2626">MCSKISYWLILGNLGFGFVMFAGA</sequence>
<keyword evidence="1" id="KW-0472">Membrane</keyword>
<reference evidence="2" key="2">
    <citation type="journal article" date="2015" name="Fish Shellfish Immunol.">
        <title>Early steps in the European eel (Anguilla anguilla)-Vibrio vulnificus interaction in the gills: Role of the RtxA13 toxin.</title>
        <authorList>
            <person name="Callol A."/>
            <person name="Pajuelo D."/>
            <person name="Ebbesson L."/>
            <person name="Teles M."/>
            <person name="MacKenzie S."/>
            <person name="Amaro C."/>
        </authorList>
    </citation>
    <scope>NUCLEOTIDE SEQUENCE</scope>
</reference>
<keyword evidence="1" id="KW-0812">Transmembrane</keyword>
<feature type="transmembrane region" description="Helical" evidence="1">
    <location>
        <begin position="6"/>
        <end position="23"/>
    </location>
</feature>
<evidence type="ECO:0000313" key="2">
    <source>
        <dbReference type="EMBL" id="JAH70837.1"/>
    </source>
</evidence>
<dbReference type="EMBL" id="GBXM01037740">
    <property type="protein sequence ID" value="JAH70837.1"/>
    <property type="molecule type" value="Transcribed_RNA"/>
</dbReference>
<dbReference type="AlphaFoldDB" id="A0A0E9UYF9"/>
<keyword evidence="1" id="KW-1133">Transmembrane helix</keyword>
<organism evidence="2">
    <name type="scientific">Anguilla anguilla</name>
    <name type="common">European freshwater eel</name>
    <name type="synonym">Muraena anguilla</name>
    <dbReference type="NCBI Taxonomy" id="7936"/>
    <lineage>
        <taxon>Eukaryota</taxon>
        <taxon>Metazoa</taxon>
        <taxon>Chordata</taxon>
        <taxon>Craniata</taxon>
        <taxon>Vertebrata</taxon>
        <taxon>Euteleostomi</taxon>
        <taxon>Actinopterygii</taxon>
        <taxon>Neopterygii</taxon>
        <taxon>Teleostei</taxon>
        <taxon>Anguilliformes</taxon>
        <taxon>Anguillidae</taxon>
        <taxon>Anguilla</taxon>
    </lineage>
</organism>
<proteinExistence type="predicted"/>